<proteinExistence type="predicted"/>
<dbReference type="Proteomes" id="UP000275267">
    <property type="component" value="Unassembled WGS sequence"/>
</dbReference>
<gene>
    <name evidence="1" type="ORF">C2845_PM17G07400</name>
</gene>
<keyword evidence="2" id="KW-1185">Reference proteome</keyword>
<accession>A0A3L6Q0E2</accession>
<evidence type="ECO:0000313" key="1">
    <source>
        <dbReference type="EMBL" id="RLM69445.1"/>
    </source>
</evidence>
<organism evidence="1 2">
    <name type="scientific">Panicum miliaceum</name>
    <name type="common">Proso millet</name>
    <name type="synonym">Broomcorn millet</name>
    <dbReference type="NCBI Taxonomy" id="4540"/>
    <lineage>
        <taxon>Eukaryota</taxon>
        <taxon>Viridiplantae</taxon>
        <taxon>Streptophyta</taxon>
        <taxon>Embryophyta</taxon>
        <taxon>Tracheophyta</taxon>
        <taxon>Spermatophyta</taxon>
        <taxon>Magnoliopsida</taxon>
        <taxon>Liliopsida</taxon>
        <taxon>Poales</taxon>
        <taxon>Poaceae</taxon>
        <taxon>PACMAD clade</taxon>
        <taxon>Panicoideae</taxon>
        <taxon>Panicodae</taxon>
        <taxon>Paniceae</taxon>
        <taxon>Panicinae</taxon>
        <taxon>Panicum</taxon>
        <taxon>Panicum sect. Panicum</taxon>
    </lineage>
</organism>
<name>A0A3L6Q0E2_PANMI</name>
<protein>
    <submittedName>
        <fullName evidence="1">Uncharacterized protein</fullName>
    </submittedName>
</protein>
<dbReference type="AlphaFoldDB" id="A0A3L6Q0E2"/>
<evidence type="ECO:0000313" key="2">
    <source>
        <dbReference type="Proteomes" id="UP000275267"/>
    </source>
</evidence>
<sequence>MTEANAQANLEDKLYLQDNLQLGFVEVVDGFSVDPGLANYLATHRGFLPQRQNAEAVRLWAHHFSDSNYGQPSVKIPVEWNNFFTSLLLSPTHFSWAKNFLLSKAWDFFPSANGSVVFSIPQQCPNDSNLLCHNEQQLPVDNKGKGIIEDMTPPFSPITWPTMTEGETSAVKKRKKQKKEDILVDTSVRRSLRMNKIKKGFKPNSCVDKNCVACDSEPPALSPSVIKNLGETFCKIDADKLTKAPGLLGQIEAI</sequence>
<dbReference type="PANTHER" id="PTHR33075:SF9">
    <property type="entry name" value="DUF4283 DOMAIN-CONTAINING PROTEIN"/>
    <property type="match status" value="1"/>
</dbReference>
<comment type="caution">
    <text evidence="1">The sequence shown here is derived from an EMBL/GenBank/DDBJ whole genome shotgun (WGS) entry which is preliminary data.</text>
</comment>
<dbReference type="EMBL" id="PQIB02000014">
    <property type="protein sequence ID" value="RLM69445.1"/>
    <property type="molecule type" value="Genomic_DNA"/>
</dbReference>
<reference evidence="2" key="1">
    <citation type="journal article" date="2019" name="Nat. Commun.">
        <title>The genome of broomcorn millet.</title>
        <authorList>
            <person name="Zou C."/>
            <person name="Miki D."/>
            <person name="Li D."/>
            <person name="Tang Q."/>
            <person name="Xiao L."/>
            <person name="Rajput S."/>
            <person name="Deng P."/>
            <person name="Jia W."/>
            <person name="Huang R."/>
            <person name="Zhang M."/>
            <person name="Sun Y."/>
            <person name="Hu J."/>
            <person name="Fu X."/>
            <person name="Schnable P.S."/>
            <person name="Li F."/>
            <person name="Zhang H."/>
            <person name="Feng B."/>
            <person name="Zhu X."/>
            <person name="Liu R."/>
            <person name="Schnable J.C."/>
            <person name="Zhu J.-K."/>
            <person name="Zhang H."/>
        </authorList>
    </citation>
    <scope>NUCLEOTIDE SEQUENCE [LARGE SCALE GENOMIC DNA]</scope>
</reference>
<dbReference type="OrthoDB" id="696409at2759"/>
<dbReference type="PANTHER" id="PTHR33075">
    <property type="entry name" value="OS02G0499800 PROTEIN"/>
    <property type="match status" value="1"/>
</dbReference>